<dbReference type="CDD" id="cd09597">
    <property type="entry name" value="M4_TLP"/>
    <property type="match status" value="1"/>
</dbReference>
<comment type="similarity">
    <text evidence="2">Belongs to the peptidase M4 family.</text>
</comment>
<dbReference type="GO" id="GO:0046872">
    <property type="term" value="F:metal ion binding"/>
    <property type="evidence" value="ECO:0007669"/>
    <property type="project" value="UniProtKB-KW"/>
</dbReference>
<dbReference type="Pfam" id="PF02868">
    <property type="entry name" value="Peptidase_M4_C"/>
    <property type="match status" value="1"/>
</dbReference>
<dbReference type="Proteomes" id="UP000199051">
    <property type="component" value="Unassembled WGS sequence"/>
</dbReference>
<evidence type="ECO:0000256" key="6">
    <source>
        <dbReference type="ARBA" id="ARBA00022801"/>
    </source>
</evidence>
<evidence type="ECO:0000313" key="14">
    <source>
        <dbReference type="EMBL" id="SES39200.1"/>
    </source>
</evidence>
<organism evidence="14 15">
    <name type="scientific">Actinokineospora terrae</name>
    <dbReference type="NCBI Taxonomy" id="155974"/>
    <lineage>
        <taxon>Bacteria</taxon>
        <taxon>Bacillati</taxon>
        <taxon>Actinomycetota</taxon>
        <taxon>Actinomycetes</taxon>
        <taxon>Pseudonocardiales</taxon>
        <taxon>Pseudonocardiaceae</taxon>
        <taxon>Actinokineospora</taxon>
    </lineage>
</organism>
<dbReference type="Pfam" id="PF04389">
    <property type="entry name" value="Peptidase_M28"/>
    <property type="match status" value="1"/>
</dbReference>
<evidence type="ECO:0000256" key="3">
    <source>
        <dbReference type="ARBA" id="ARBA00022670"/>
    </source>
</evidence>
<dbReference type="STRING" id="155974.SAMN04487818_11240"/>
<dbReference type="Gene3D" id="1.10.390.10">
    <property type="entry name" value="Neutral Protease Domain 2"/>
    <property type="match status" value="1"/>
</dbReference>
<sequence>MKRRTMTAGVALAVFAGTAVALTVSPVFASQEQQAQAQDHQALAVSAADRAAVSGLDALAKGPDEAYSRDLVTPYVNDLYSVSYQRSYRGLAVVGGDATVLADGQGRVQAIAAATKSKVAVPSTTAVVGKSAAEQTSRGLQGKTTKVESSRLVVKVTNDAPRLAWEHVLVGTTKDGGPSHLNVWVDANSGAVLDKVEDAAHGTVNGEWNGNVNIDTTNSGGTYRLVDPNRPGLQCADYSGGTVFSKSSDSWGTGSETSKETGCGELMYAAQQEWNMLRDWLGRTSHNGSGRSWPAKVGLNEQNAYWDGSQITIGKNSAGKWIASMDVVGHEYGHGLDQNTPGGTSSEAGLGEGTGDIFGALTEAYANNAKDVPDYLVGETINLVGNGPIRNMYNPSLVSNNPNCYSASIPNTEVHAAAGPLNHWFYLLAEGNNPGGGKPTSPICSGGPSSITGIGIKDAGRVFYGGMLLKTSGMTYKKYRVATLSAAKSLDSTCNLFNKTKAAWDAITLPAQSGEPTCTGTPGNEFSVSLNPSSGSVVKGNSATFSVATQTTSGSAQNVTLSASGQPSGVTVSFSPTSVQTGSSSTATVAVGSSVANGTYTITVTAAGATSHTATYSLTVTGGGNPDPTAPNIDVAAVQGHLTQLNTIATNAGGNRRAGSSGYTQSVAYVKGKLQQAGFTVAEQSCTSCTYVSNNLIADWPGGDTAQTIMFGSHLDSVSAGPGINDNGSGSATLLENALQLAAKNPTMLKHVRFAWWTDEEQGLNGSKFYVNQLSSTARSQIKAYYNFDMVASRNGGYFINNITTTAAAPLKAYWDSLNLSPQENVEGAGRSDDYSFQNAGIPSSGYATGASARKTSAEATKWGGTANAAYDSCYHSSCDTTSNINATALDRSADGVAYTIWKQAVGTTTPTNDFSVSLNPTSGTVQQGGSATTTVSTQTTSGSAQNVTLSATGAPSGVTVSFSPSSVQTGSSSTATINVGSSTAAGNYQITISGVGSATRSATYNLTVGNTNPGNCSGSNVIANGGFESGTTPWTTTSGVVDNSAQEAPHGGSYKAWLNGWGSTRTDSAAQTVTIPAGCTNSTLTYWLRINTNETENVQYDTLTVTVGGTTVASYSNLDAGTSYEQRTINVGQFAGQSVTVKFNGVEDASLQTSFLIDDVALQTS</sequence>
<keyword evidence="7" id="KW-0862">Zinc</keyword>
<evidence type="ECO:0000256" key="2">
    <source>
        <dbReference type="ARBA" id="ARBA00009388"/>
    </source>
</evidence>
<name>A0A1H9WZ67_9PSEU</name>
<evidence type="ECO:0000256" key="9">
    <source>
        <dbReference type="PIRSR" id="PIRSR623612-1"/>
    </source>
</evidence>
<proteinExistence type="inferred from homology"/>
<dbReference type="Pfam" id="PF01447">
    <property type="entry name" value="Peptidase_M4"/>
    <property type="match status" value="1"/>
</dbReference>
<evidence type="ECO:0000256" key="1">
    <source>
        <dbReference type="ARBA" id="ARBA00005957"/>
    </source>
</evidence>
<keyword evidence="5 10" id="KW-0732">Signal</keyword>
<feature type="chain" id="PRO_5039563416" evidence="10">
    <location>
        <begin position="30"/>
        <end position="1166"/>
    </location>
</feature>
<feature type="domain" description="Peptidase M4" evidence="11">
    <location>
        <begin position="202"/>
        <end position="336"/>
    </location>
</feature>
<dbReference type="Gene3D" id="3.40.630.10">
    <property type="entry name" value="Zn peptidases"/>
    <property type="match status" value="1"/>
</dbReference>
<dbReference type="FunFam" id="3.40.630.10:FF:000066">
    <property type="entry name" value="M28 family peptidase"/>
    <property type="match status" value="1"/>
</dbReference>
<dbReference type="Gene3D" id="2.60.120.260">
    <property type="entry name" value="Galactose-binding domain-like"/>
    <property type="match status" value="1"/>
</dbReference>
<evidence type="ECO:0000259" key="13">
    <source>
        <dbReference type="Pfam" id="PF04389"/>
    </source>
</evidence>
<dbReference type="InterPro" id="IPR050728">
    <property type="entry name" value="Zinc_Metalloprotease_M4"/>
</dbReference>
<dbReference type="GO" id="GO:0004177">
    <property type="term" value="F:aminopeptidase activity"/>
    <property type="evidence" value="ECO:0007669"/>
    <property type="project" value="InterPro"/>
</dbReference>
<dbReference type="CDD" id="cd03876">
    <property type="entry name" value="M28_SGAP_like"/>
    <property type="match status" value="1"/>
</dbReference>
<protein>
    <submittedName>
        <fullName evidence="14">Zn-dependent metalloprotease</fullName>
    </submittedName>
</protein>
<dbReference type="SUPFAM" id="SSF55486">
    <property type="entry name" value="Metalloproteases ('zincins'), catalytic domain"/>
    <property type="match status" value="1"/>
</dbReference>
<evidence type="ECO:0000256" key="4">
    <source>
        <dbReference type="ARBA" id="ARBA00022723"/>
    </source>
</evidence>
<feature type="active site" evidence="9">
    <location>
        <position position="331"/>
    </location>
</feature>
<keyword evidence="6" id="KW-0378">Hydrolase</keyword>
<accession>A0A1H9WZ67</accession>
<dbReference type="InterPro" id="IPR041756">
    <property type="entry name" value="M28_SGAP-like"/>
</dbReference>
<evidence type="ECO:0000256" key="7">
    <source>
        <dbReference type="ARBA" id="ARBA00022833"/>
    </source>
</evidence>
<dbReference type="InterPro" id="IPR007484">
    <property type="entry name" value="Peptidase_M28"/>
</dbReference>
<dbReference type="GO" id="GO:0006508">
    <property type="term" value="P:proteolysis"/>
    <property type="evidence" value="ECO:0007669"/>
    <property type="project" value="UniProtKB-KW"/>
</dbReference>
<dbReference type="EMBL" id="FOGI01000012">
    <property type="protein sequence ID" value="SES39200.1"/>
    <property type="molecule type" value="Genomic_DNA"/>
</dbReference>
<evidence type="ECO:0000256" key="8">
    <source>
        <dbReference type="ARBA" id="ARBA00023049"/>
    </source>
</evidence>
<comment type="similarity">
    <text evidence="1">Belongs to the peptidase M28 family. M28A subfamily.</text>
</comment>
<keyword evidence="15" id="KW-1185">Reference proteome</keyword>
<feature type="domain" description="Peptidase M28" evidence="13">
    <location>
        <begin position="695"/>
        <end position="900"/>
    </location>
</feature>
<dbReference type="RefSeq" id="WP_245782660.1">
    <property type="nucleotide sequence ID" value="NZ_FOGI01000012.1"/>
</dbReference>
<dbReference type="PRINTS" id="PR00730">
    <property type="entry name" value="THERMOLYSIN"/>
</dbReference>
<feature type="domain" description="Peptidase M4 C-terminal" evidence="12">
    <location>
        <begin position="349"/>
        <end position="508"/>
    </location>
</feature>
<keyword evidence="3 14" id="KW-0645">Protease</keyword>
<dbReference type="SUPFAM" id="SSF53187">
    <property type="entry name" value="Zn-dependent exopeptidases"/>
    <property type="match status" value="1"/>
</dbReference>
<gene>
    <name evidence="14" type="ORF">SAMN04487818_11240</name>
</gene>
<evidence type="ECO:0000256" key="5">
    <source>
        <dbReference type="ARBA" id="ARBA00022729"/>
    </source>
</evidence>
<dbReference type="PANTHER" id="PTHR33794:SF1">
    <property type="entry name" value="BACILLOLYSIN"/>
    <property type="match status" value="1"/>
</dbReference>
<dbReference type="InterPro" id="IPR013856">
    <property type="entry name" value="Peptidase_M4_domain"/>
</dbReference>
<feature type="signal peptide" evidence="10">
    <location>
        <begin position="1"/>
        <end position="29"/>
    </location>
</feature>
<dbReference type="GO" id="GO:0004222">
    <property type="term" value="F:metalloendopeptidase activity"/>
    <property type="evidence" value="ECO:0007669"/>
    <property type="project" value="InterPro"/>
</dbReference>
<evidence type="ECO:0000259" key="12">
    <source>
        <dbReference type="Pfam" id="PF02868"/>
    </source>
</evidence>
<reference evidence="15" key="1">
    <citation type="submission" date="2016-10" db="EMBL/GenBank/DDBJ databases">
        <authorList>
            <person name="Varghese N."/>
            <person name="Submissions S."/>
        </authorList>
    </citation>
    <scope>NUCLEOTIDE SEQUENCE [LARGE SCALE GENOMIC DNA]</scope>
    <source>
        <strain evidence="15">DSM 44260</strain>
    </source>
</reference>
<evidence type="ECO:0000313" key="15">
    <source>
        <dbReference type="Proteomes" id="UP000199051"/>
    </source>
</evidence>
<dbReference type="InterPro" id="IPR023612">
    <property type="entry name" value="Peptidase_M4"/>
</dbReference>
<keyword evidence="8 14" id="KW-0482">Metalloprotease</keyword>
<dbReference type="AlphaFoldDB" id="A0A1H9WZ67"/>
<feature type="active site" description="Proton donor" evidence="9">
    <location>
        <position position="415"/>
    </location>
</feature>
<dbReference type="InterPro" id="IPR027268">
    <property type="entry name" value="Peptidase_M4/M1_CTD_sf"/>
</dbReference>
<dbReference type="PANTHER" id="PTHR33794">
    <property type="entry name" value="BACILLOLYSIN"/>
    <property type="match status" value="1"/>
</dbReference>
<evidence type="ECO:0000256" key="10">
    <source>
        <dbReference type="SAM" id="SignalP"/>
    </source>
</evidence>
<dbReference type="InterPro" id="IPR001570">
    <property type="entry name" value="Peptidase_M4_C_domain"/>
</dbReference>
<keyword evidence="4" id="KW-0479">Metal-binding</keyword>
<dbReference type="Gene3D" id="3.10.170.10">
    <property type="match status" value="1"/>
</dbReference>
<evidence type="ECO:0000259" key="11">
    <source>
        <dbReference type="Pfam" id="PF01447"/>
    </source>
</evidence>